<accession>A0A9Q5JFH5</accession>
<proteinExistence type="predicted"/>
<evidence type="ECO:0000313" key="1">
    <source>
        <dbReference type="EMBL" id="OFI45966.1"/>
    </source>
</evidence>
<organism evidence="1 2">
    <name type="scientific">Floricoccus penangensis</name>
    <dbReference type="NCBI Taxonomy" id="1859475"/>
    <lineage>
        <taxon>Bacteria</taxon>
        <taxon>Bacillati</taxon>
        <taxon>Bacillota</taxon>
        <taxon>Bacilli</taxon>
        <taxon>Lactobacillales</taxon>
        <taxon>Streptococcaceae</taxon>
        <taxon>Floricoccus</taxon>
    </lineage>
</organism>
<dbReference type="AlphaFoldDB" id="A0A9Q5JFH5"/>
<comment type="caution">
    <text evidence="1">The sequence shown here is derived from an EMBL/GenBank/DDBJ whole genome shotgun (WGS) entry which is preliminary data.</text>
</comment>
<gene>
    <name evidence="1" type="ORF">BG262_06740</name>
</gene>
<keyword evidence="2" id="KW-1185">Reference proteome</keyword>
<reference evidence="2" key="1">
    <citation type="submission" date="2016-09" db="EMBL/GenBank/DDBJ databases">
        <title>Draft genome sequence of a novel species of the family Streptococcaceae isolated from flowers.</title>
        <authorList>
            <person name="Chuah L.-O."/>
            <person name="Yap K.-P."/>
            <person name="Thong K.L."/>
            <person name="Liong M.T."/>
            <person name="Ahmad R."/>
            <person name="Rusul G."/>
        </authorList>
    </citation>
    <scope>NUCLEOTIDE SEQUENCE [LARGE SCALE GENOMIC DNA]</scope>
    <source>
        <strain evidence="2">HibF3</strain>
    </source>
</reference>
<protein>
    <submittedName>
        <fullName evidence="1">Uncharacterized protein</fullName>
    </submittedName>
</protein>
<sequence>MMVEIIVFFIKFIHMWIRLSFLTVSFHGFTKGSENFISLYKILHFLLTNKKIAPIIRIKILKIQYKEQWYEYCK</sequence>
<evidence type="ECO:0000313" key="2">
    <source>
        <dbReference type="Proteomes" id="UP000177273"/>
    </source>
</evidence>
<dbReference type="Proteomes" id="UP000177273">
    <property type="component" value="Unassembled WGS sequence"/>
</dbReference>
<name>A0A9Q5JFH5_9LACT</name>
<dbReference type="EMBL" id="MKIQ01000030">
    <property type="protein sequence ID" value="OFI45966.1"/>
    <property type="molecule type" value="Genomic_DNA"/>
</dbReference>